<sequence length="64" mass="7435">MKTSKAQLKANKKYKDNNPGKQQLYVARSTAKRFIKELASLKDLDDLTQLIEDKRRQLKEGGQR</sequence>
<comment type="caution">
    <text evidence="2">The sequence shown here is derived from an EMBL/GenBank/DDBJ whole genome shotgun (WGS) entry which is preliminary data.</text>
</comment>
<dbReference type="RefSeq" id="WP_094495952.1">
    <property type="nucleotide sequence ID" value="NZ_CARGPA010000010.1"/>
</dbReference>
<dbReference type="EMBL" id="NGNX01000063">
    <property type="protein sequence ID" value="OYR89911.1"/>
    <property type="molecule type" value="Genomic_DNA"/>
</dbReference>
<dbReference type="AlphaFoldDB" id="A0A256L916"/>
<dbReference type="Proteomes" id="UP000216316">
    <property type="component" value="Unassembled WGS sequence"/>
</dbReference>
<evidence type="ECO:0000313" key="3">
    <source>
        <dbReference type="Proteomes" id="UP000215828"/>
    </source>
</evidence>
<gene>
    <name evidence="1" type="ORF">CBF53_10395</name>
    <name evidence="2" type="ORF">CBF70_11095</name>
</gene>
<reference evidence="3 4" key="3">
    <citation type="submission" date="2017-09" db="EMBL/GenBank/DDBJ databases">
        <title>Tripartite evolution among Lactobacillus johnsonii, Lactobacillus taiwanensis, Lactobacillus reuteri and their rodent host.</title>
        <authorList>
            <person name="Wang T."/>
            <person name="Knowles S."/>
            <person name="Cheng C."/>
        </authorList>
    </citation>
    <scope>NUCLEOTIDE SEQUENCE [LARGE SCALE GENOMIC DNA]</scope>
    <source>
        <strain evidence="2 3">609q</strain>
        <strain evidence="1 4">609u</strain>
    </source>
</reference>
<dbReference type="Proteomes" id="UP000215828">
    <property type="component" value="Unassembled WGS sequence"/>
</dbReference>
<proteinExistence type="predicted"/>
<evidence type="ECO:0000313" key="1">
    <source>
        <dbReference type="EMBL" id="OYR86852.1"/>
    </source>
</evidence>
<accession>A0A256L916</accession>
<evidence type="ECO:0000313" key="4">
    <source>
        <dbReference type="Proteomes" id="UP000216316"/>
    </source>
</evidence>
<dbReference type="EMBL" id="NGNV01000063">
    <property type="protein sequence ID" value="OYR86852.1"/>
    <property type="molecule type" value="Genomic_DNA"/>
</dbReference>
<name>A0A256L916_9LACO</name>
<protein>
    <submittedName>
        <fullName evidence="2">Uncharacterized protein</fullName>
    </submittedName>
</protein>
<evidence type="ECO:0000313" key="2">
    <source>
        <dbReference type="EMBL" id="OYR89911.1"/>
    </source>
</evidence>
<keyword evidence="4" id="KW-1185">Reference proteome</keyword>
<reference evidence="1" key="2">
    <citation type="submission" date="2017-05" db="EMBL/GenBank/DDBJ databases">
        <authorList>
            <person name="Lin X.B."/>
            <person name="Stothard P."/>
            <person name="Tasseva G."/>
            <person name="Walter J."/>
        </authorList>
    </citation>
    <scope>NUCLEOTIDE SEQUENCE</scope>
    <source>
        <strain evidence="1">609u</strain>
    </source>
</reference>
<organism evidence="2 3">
    <name type="scientific">Lactobacillus taiwanensis</name>
    <dbReference type="NCBI Taxonomy" id="508451"/>
    <lineage>
        <taxon>Bacteria</taxon>
        <taxon>Bacillati</taxon>
        <taxon>Bacillota</taxon>
        <taxon>Bacilli</taxon>
        <taxon>Lactobacillales</taxon>
        <taxon>Lactobacillaceae</taxon>
        <taxon>Lactobacillus</taxon>
    </lineage>
</organism>
<reference evidence="2 3" key="1">
    <citation type="submission" date="2017-04" db="EMBL/GenBank/DDBJ databases">
        <authorList>
            <person name="Afonso C.L."/>
            <person name="Miller P.J."/>
            <person name="Scott M.A."/>
            <person name="Spackman E."/>
            <person name="Goraichik I."/>
            <person name="Dimitrov K.M."/>
            <person name="Suarez D.L."/>
            <person name="Swayne D.E."/>
        </authorList>
    </citation>
    <scope>NUCLEOTIDE SEQUENCE [LARGE SCALE GENOMIC DNA]</scope>
    <source>
        <strain evidence="2 3">609q</strain>
    </source>
</reference>